<dbReference type="GO" id="GO:0005524">
    <property type="term" value="F:ATP binding"/>
    <property type="evidence" value="ECO:0007669"/>
    <property type="project" value="UniProtKB-KW"/>
</dbReference>
<evidence type="ECO:0000313" key="8">
    <source>
        <dbReference type="EnsemblProtists" id="EOD08101"/>
    </source>
</evidence>
<organism evidence="8 9">
    <name type="scientific">Emiliania huxleyi (strain CCMP1516)</name>
    <dbReference type="NCBI Taxonomy" id="280463"/>
    <lineage>
        <taxon>Eukaryota</taxon>
        <taxon>Haptista</taxon>
        <taxon>Haptophyta</taxon>
        <taxon>Prymnesiophyceae</taxon>
        <taxon>Isochrysidales</taxon>
        <taxon>Noelaerhabdaceae</taxon>
        <taxon>Emiliania</taxon>
    </lineage>
</organism>
<proteinExistence type="inferred from homology"/>
<dbReference type="GO" id="GO:0006303">
    <property type="term" value="P:double-strand break repair via nonhomologous end joining"/>
    <property type="evidence" value="ECO:0007669"/>
    <property type="project" value="TreeGrafter"/>
</dbReference>
<comment type="similarity">
    <text evidence="1">Belongs to the ATP-dependent DNA ligase family.</text>
</comment>
<keyword evidence="4" id="KW-0067">ATP-binding</keyword>
<sequence length="874" mass="93364">MLDKENRSANPAAQDVGFFEVARLLDRLEGISGAQARTRCVSRWFDASAERRASTLPLFRVLLVAETDRAFYVKEERLAALTATALGIATDSACGRRLQGWLDPARSGGGDAMHATAGNLSAVVESVVALRAPARAGGVAGRPLAIREVDAAMDVLAAGAPEFHAGRGARSGPHAAVLHGLLSRCSPVEAKWLTRLLLRDLQIRSPCADVRVEWPRSLMDGFLPHQGPGRPGFYSYWLRRGDLGEACGRAELARAMLDAQSLGGACGPSCVAAEWPLLRGLSHGSYVHVALSHPVTSLSRMRKELLGDGGAGELVVQTKYDGERIQLHVWQDPAAPGGRAVRIFSRGGRDSTGRRALAVDALRLSLGADAAPPAGASQHLLAAWRGAEAAGRKPAVRSAILDGEILVFNERVRRVEAFGTVQHLRPGGKAGCDGSRHLCVVWRGRTRDGAASRTAALTAPPPPPLRFDALELNGDDLVSRRAPLVERLERLSAAVTPLDGFVHVAPSELVRAADVPRLGELWAAAREAREEGLVLKAALSPYTPNQRGCWGKLKHDRVDGLGDTITAALVAARWGANDRSGRLGAYGFGAVLNPTEVRVSGAAPRFVFLFWSECGLDSLETKLLGAGGAALLGEPGISPPRMAPLPRGSAPEWLSGLPRGEADRPHFVLRSPADAIPTELLGSDFVPSRGPPANFRLELRFPRIRCVRPSDPLSSVLSAAEYDAAGRAARAPPSEAQVREAVERVCAPPPPTKRRCRIDGSLFSKRQAAAREPAPAELAPVAQSSQESTTQESTTQESTSQESSASCGLRARAAPHLPPAATASPPGDDLAAVFRAEEVKIKAWHRQLRREAFPPPPKALRRALRARDRLRRQT</sequence>
<dbReference type="GO" id="GO:0003910">
    <property type="term" value="F:DNA ligase (ATP) activity"/>
    <property type="evidence" value="ECO:0007669"/>
    <property type="project" value="InterPro"/>
</dbReference>
<feature type="region of interest" description="Disordered" evidence="6">
    <location>
        <begin position="845"/>
        <end position="874"/>
    </location>
</feature>
<dbReference type="HOGENOM" id="CLU_328847_0_0_1"/>
<dbReference type="STRING" id="2903.R1DB34"/>
<dbReference type="RefSeq" id="XP_005760530.1">
    <property type="nucleotide sequence ID" value="XM_005760473.1"/>
</dbReference>
<evidence type="ECO:0000313" key="9">
    <source>
        <dbReference type="Proteomes" id="UP000013827"/>
    </source>
</evidence>
<dbReference type="InterPro" id="IPR012310">
    <property type="entry name" value="DNA_ligase_ATP-dep_cent"/>
</dbReference>
<dbReference type="GO" id="GO:0032807">
    <property type="term" value="C:DNA ligase IV complex"/>
    <property type="evidence" value="ECO:0007669"/>
    <property type="project" value="TreeGrafter"/>
</dbReference>
<dbReference type="KEGG" id="ehx:EMIHUDRAFT_106144"/>
<name>A0A0D3IA16_EMIH1</name>
<dbReference type="GO" id="GO:0003677">
    <property type="term" value="F:DNA binding"/>
    <property type="evidence" value="ECO:0007669"/>
    <property type="project" value="InterPro"/>
</dbReference>
<dbReference type="InterPro" id="IPR012340">
    <property type="entry name" value="NA-bd_OB-fold"/>
</dbReference>
<dbReference type="Pfam" id="PF01068">
    <property type="entry name" value="DNA_ligase_A_M"/>
    <property type="match status" value="1"/>
</dbReference>
<feature type="region of interest" description="Disordered" evidence="6">
    <location>
        <begin position="728"/>
        <end position="809"/>
    </location>
</feature>
<dbReference type="PROSITE" id="PS00697">
    <property type="entry name" value="DNA_LIGASE_A1"/>
    <property type="match status" value="1"/>
</dbReference>
<evidence type="ECO:0000256" key="1">
    <source>
        <dbReference type="ARBA" id="ARBA00007572"/>
    </source>
</evidence>
<dbReference type="Pfam" id="PF04675">
    <property type="entry name" value="DNA_ligase_A_N"/>
    <property type="match status" value="1"/>
</dbReference>
<dbReference type="PANTHER" id="PTHR45997:SF1">
    <property type="entry name" value="DNA LIGASE 4"/>
    <property type="match status" value="1"/>
</dbReference>
<dbReference type="GO" id="GO:0006297">
    <property type="term" value="P:nucleotide-excision repair, DNA gap filling"/>
    <property type="evidence" value="ECO:0007669"/>
    <property type="project" value="TreeGrafter"/>
</dbReference>
<feature type="compositionally biased region" description="Low complexity" evidence="6">
    <location>
        <begin position="770"/>
        <end position="804"/>
    </location>
</feature>
<protein>
    <recommendedName>
        <fullName evidence="7">ATP-dependent DNA ligase family profile domain-containing protein</fullName>
    </recommendedName>
</protein>
<dbReference type="InterPro" id="IPR036599">
    <property type="entry name" value="DNA_ligase_N_sf"/>
</dbReference>
<evidence type="ECO:0000256" key="6">
    <source>
        <dbReference type="SAM" id="MobiDB-lite"/>
    </source>
</evidence>
<dbReference type="SUPFAM" id="SSF56091">
    <property type="entry name" value="DNA ligase/mRNA capping enzyme, catalytic domain"/>
    <property type="match status" value="1"/>
</dbReference>
<keyword evidence="5" id="KW-0539">Nucleus</keyword>
<dbReference type="PANTHER" id="PTHR45997">
    <property type="entry name" value="DNA LIGASE 4"/>
    <property type="match status" value="1"/>
</dbReference>
<dbReference type="InterPro" id="IPR012308">
    <property type="entry name" value="DNA_ligase_ATP-dep_N"/>
</dbReference>
<keyword evidence="9" id="KW-1185">Reference proteome</keyword>
<dbReference type="InterPro" id="IPR016059">
    <property type="entry name" value="DNA_ligase_ATP-dep_CS"/>
</dbReference>
<keyword evidence="3" id="KW-0547">Nucleotide-binding</keyword>
<evidence type="ECO:0000256" key="4">
    <source>
        <dbReference type="ARBA" id="ARBA00022840"/>
    </source>
</evidence>
<dbReference type="Gene3D" id="1.10.3260.10">
    <property type="entry name" value="DNA ligase, ATP-dependent, N-terminal domain"/>
    <property type="match status" value="1"/>
</dbReference>
<dbReference type="GeneID" id="17254356"/>
<evidence type="ECO:0000256" key="2">
    <source>
        <dbReference type="ARBA" id="ARBA00022598"/>
    </source>
</evidence>
<dbReference type="EnsemblProtists" id="EOD08101">
    <property type="protein sequence ID" value="EOD08101"/>
    <property type="gene ID" value="EMIHUDRAFT_106144"/>
</dbReference>
<evidence type="ECO:0000256" key="5">
    <source>
        <dbReference type="ARBA" id="ARBA00023242"/>
    </source>
</evidence>
<dbReference type="PROSITE" id="PS00333">
    <property type="entry name" value="DNA_LIGASE_A2"/>
    <property type="match status" value="1"/>
</dbReference>
<dbReference type="InterPro" id="IPR029710">
    <property type="entry name" value="LIG4"/>
</dbReference>
<reference evidence="8" key="2">
    <citation type="submission" date="2024-10" db="UniProtKB">
        <authorList>
            <consortium name="EnsemblProtists"/>
        </authorList>
    </citation>
    <scope>IDENTIFICATION</scope>
</reference>
<dbReference type="GO" id="GO:0006310">
    <property type="term" value="P:DNA recombination"/>
    <property type="evidence" value="ECO:0007669"/>
    <property type="project" value="InterPro"/>
</dbReference>
<dbReference type="Gene3D" id="2.40.50.140">
    <property type="entry name" value="Nucleic acid-binding proteins"/>
    <property type="match status" value="1"/>
</dbReference>
<feature type="domain" description="ATP-dependent DNA ligase family profile" evidence="7">
    <location>
        <begin position="467"/>
        <end position="592"/>
    </location>
</feature>
<feature type="compositionally biased region" description="Basic residues" evidence="6">
    <location>
        <begin position="859"/>
        <end position="874"/>
    </location>
</feature>
<evidence type="ECO:0000256" key="3">
    <source>
        <dbReference type="ARBA" id="ARBA00022741"/>
    </source>
</evidence>
<dbReference type="Gene3D" id="3.30.470.30">
    <property type="entry name" value="DNA ligase/mRNA capping enzyme"/>
    <property type="match status" value="1"/>
</dbReference>
<dbReference type="PROSITE" id="PS50160">
    <property type="entry name" value="DNA_LIGASE_A3"/>
    <property type="match status" value="1"/>
</dbReference>
<accession>A0A0D3IA16</accession>
<reference evidence="9" key="1">
    <citation type="journal article" date="2013" name="Nature">
        <title>Pan genome of the phytoplankton Emiliania underpins its global distribution.</title>
        <authorList>
            <person name="Read B.A."/>
            <person name="Kegel J."/>
            <person name="Klute M.J."/>
            <person name="Kuo A."/>
            <person name="Lefebvre S.C."/>
            <person name="Maumus F."/>
            <person name="Mayer C."/>
            <person name="Miller J."/>
            <person name="Monier A."/>
            <person name="Salamov A."/>
            <person name="Young J."/>
            <person name="Aguilar M."/>
            <person name="Claverie J.M."/>
            <person name="Frickenhaus S."/>
            <person name="Gonzalez K."/>
            <person name="Herman E.K."/>
            <person name="Lin Y.C."/>
            <person name="Napier J."/>
            <person name="Ogata H."/>
            <person name="Sarno A.F."/>
            <person name="Shmutz J."/>
            <person name="Schroeder D."/>
            <person name="de Vargas C."/>
            <person name="Verret F."/>
            <person name="von Dassow P."/>
            <person name="Valentin K."/>
            <person name="Van de Peer Y."/>
            <person name="Wheeler G."/>
            <person name="Dacks J.B."/>
            <person name="Delwiche C.F."/>
            <person name="Dyhrman S.T."/>
            <person name="Glockner G."/>
            <person name="John U."/>
            <person name="Richards T."/>
            <person name="Worden A.Z."/>
            <person name="Zhang X."/>
            <person name="Grigoriev I.V."/>
            <person name="Allen A.E."/>
            <person name="Bidle K."/>
            <person name="Borodovsky M."/>
            <person name="Bowler C."/>
            <person name="Brownlee C."/>
            <person name="Cock J.M."/>
            <person name="Elias M."/>
            <person name="Gladyshev V.N."/>
            <person name="Groth M."/>
            <person name="Guda C."/>
            <person name="Hadaegh A."/>
            <person name="Iglesias-Rodriguez M.D."/>
            <person name="Jenkins J."/>
            <person name="Jones B.M."/>
            <person name="Lawson T."/>
            <person name="Leese F."/>
            <person name="Lindquist E."/>
            <person name="Lobanov A."/>
            <person name="Lomsadze A."/>
            <person name="Malik S.B."/>
            <person name="Marsh M.E."/>
            <person name="Mackinder L."/>
            <person name="Mock T."/>
            <person name="Mueller-Roeber B."/>
            <person name="Pagarete A."/>
            <person name="Parker M."/>
            <person name="Probert I."/>
            <person name="Quesneville H."/>
            <person name="Raines C."/>
            <person name="Rensing S.A."/>
            <person name="Riano-Pachon D.M."/>
            <person name="Richier S."/>
            <person name="Rokitta S."/>
            <person name="Shiraiwa Y."/>
            <person name="Soanes D.M."/>
            <person name="van der Giezen M."/>
            <person name="Wahlund T.M."/>
            <person name="Williams B."/>
            <person name="Wilson W."/>
            <person name="Wolfe G."/>
            <person name="Wurch L.L."/>
        </authorList>
    </citation>
    <scope>NUCLEOTIDE SEQUENCE</scope>
</reference>
<dbReference type="AlphaFoldDB" id="A0A0D3IA16"/>
<keyword evidence="2" id="KW-0436">Ligase</keyword>
<dbReference type="Proteomes" id="UP000013827">
    <property type="component" value="Unassembled WGS sequence"/>
</dbReference>
<evidence type="ECO:0000259" key="7">
    <source>
        <dbReference type="PROSITE" id="PS50160"/>
    </source>
</evidence>
<dbReference type="eggNOG" id="KOG0966">
    <property type="taxonomic scope" value="Eukaryota"/>
</dbReference>
<dbReference type="PaxDb" id="2903-EOD08101"/>